<dbReference type="AlphaFoldDB" id="A0AAC9XM76"/>
<gene>
    <name evidence="2" type="ORF">CFF01_01235</name>
</gene>
<dbReference type="EMBL" id="CP022272">
    <property type="protein sequence ID" value="ASJ95318.1"/>
    <property type="molecule type" value="Genomic_DNA"/>
</dbReference>
<organism evidence="2 3">
    <name type="scientific">Shewanella marisflavi</name>
    <dbReference type="NCBI Taxonomy" id="260364"/>
    <lineage>
        <taxon>Bacteria</taxon>
        <taxon>Pseudomonadati</taxon>
        <taxon>Pseudomonadota</taxon>
        <taxon>Gammaproteobacteria</taxon>
        <taxon>Alteromonadales</taxon>
        <taxon>Shewanellaceae</taxon>
        <taxon>Shewanella</taxon>
    </lineage>
</organism>
<dbReference type="Proteomes" id="UP000198233">
    <property type="component" value="Chromosome"/>
</dbReference>
<accession>A0AAC9XM76</accession>
<evidence type="ECO:0000313" key="3">
    <source>
        <dbReference type="Proteomes" id="UP000198233"/>
    </source>
</evidence>
<feature type="domain" description="Bacteriophage T5 Orf172 DNA-binding" evidence="1">
    <location>
        <begin position="37"/>
        <end position="129"/>
    </location>
</feature>
<sequence>MVKFLEVGMAGKVFGHDYKMEWLEQERIRQENSIENWIYIGTDIHRPNMAKIGLTTGLLRTRASGSQNPFYTLFCSFKIKDGIDPKKVAAIEDSVKEFLSGLYTCIPHETSGRRSEWFYVTPMEMRERVHDFLYDNFSWEMYCYHCNIRDVGVIYSWENSKLIEGSSRAPYQAQDLSSPPVDPNCYMPGGCGADCNCWD</sequence>
<dbReference type="KEGG" id="smav:CFF01_01235"/>
<dbReference type="InterPro" id="IPR018306">
    <property type="entry name" value="Phage_T5_Orf172_DNA-bd"/>
</dbReference>
<reference evidence="2 3" key="1">
    <citation type="submission" date="2017-06" db="EMBL/GenBank/DDBJ databases">
        <title>Complete genome sequence of Shewanella marisflavi EP1 associated with anaerobic 2,4-dinitrotoluene reduction and salt tolerance.</title>
        <authorList>
            <person name="Huang J."/>
        </authorList>
    </citation>
    <scope>NUCLEOTIDE SEQUENCE [LARGE SCALE GENOMIC DNA]</scope>
    <source>
        <strain evidence="2 3">EP1</strain>
    </source>
</reference>
<proteinExistence type="predicted"/>
<name>A0AAC9XM76_9GAMM</name>
<protein>
    <recommendedName>
        <fullName evidence="1">Bacteriophage T5 Orf172 DNA-binding domain-containing protein</fullName>
    </recommendedName>
</protein>
<evidence type="ECO:0000259" key="1">
    <source>
        <dbReference type="Pfam" id="PF10544"/>
    </source>
</evidence>
<dbReference type="Pfam" id="PF10544">
    <property type="entry name" value="T5orf172"/>
    <property type="match status" value="1"/>
</dbReference>
<evidence type="ECO:0000313" key="2">
    <source>
        <dbReference type="EMBL" id="ASJ95318.1"/>
    </source>
</evidence>